<dbReference type="PANTHER" id="PTHR28159">
    <property type="entry name" value="TRAFFICKING PROTEIN PARTICLE COMPLEX II-SPECIFIC SUBUNIT 65"/>
    <property type="match status" value="1"/>
</dbReference>
<dbReference type="EMBL" id="OZ004258">
    <property type="protein sequence ID" value="CAK7914787.1"/>
    <property type="molecule type" value="Genomic_DNA"/>
</dbReference>
<evidence type="ECO:0000259" key="1">
    <source>
        <dbReference type="Pfam" id="PF12735"/>
    </source>
</evidence>
<evidence type="ECO:0000313" key="2">
    <source>
        <dbReference type="EMBL" id="CAK7914787.1"/>
    </source>
</evidence>
<organism evidence="2 3">
    <name type="scientific">[Candida] anglica</name>
    <dbReference type="NCBI Taxonomy" id="148631"/>
    <lineage>
        <taxon>Eukaryota</taxon>
        <taxon>Fungi</taxon>
        <taxon>Dikarya</taxon>
        <taxon>Ascomycota</taxon>
        <taxon>Saccharomycotina</taxon>
        <taxon>Pichiomycetes</taxon>
        <taxon>Debaryomycetaceae</taxon>
        <taxon>Kurtzmaniella</taxon>
    </lineage>
</organism>
<feature type="domain" description="Trafficking protein particle complex II-specific subunit 65 IgD3" evidence="1">
    <location>
        <begin position="492"/>
        <end position="660"/>
    </location>
</feature>
<gene>
    <name evidence="2" type="primary">TRS65</name>
    <name evidence="2" type="ORF">CAAN4_F18074</name>
</gene>
<name>A0ABP0EKP5_9ASCO</name>
<dbReference type="Proteomes" id="UP001497600">
    <property type="component" value="Chromosome F"/>
</dbReference>
<sequence>MSVQIVLPTYSNEELAQIDVVDRFLSRLEASTSRSVVFFDESITGYVYHQGDSPTSFSVFLDVSIYPGDERGEPGYKNGFESVDTNLEYNSSIHNIFNSTLTDKDIVFSGHSESRGTHCKVWKFTLPVFYPRKKFDNPKVKISCYLNEEHPEASNKHGEDHPEVDGMLSAPEILPNFAYATKHNILQELNNNVKVTDQKSTYQKFELNDNVETKNQDSGYGKVIEEDTETPSIPRVAEPVVPIHTHLSCSIFLPITVSLVIKLKSTKPAGRNNILLSTLNIEASEDLQKVCSYDNDVYFDILNLTVGFKSGEIQALNPQSTSQFPVRFKGNDSLNLTYRLINNDFLEKDLRQTDNAIVSASKVVNIHLTLQVLKKIGTDKFEKISNNITTSWNPHLDFSIIAPPINNSLKTTTIGGGGGTSTPQSGMAMGAAGGQMSRTNVRKTALLNVHKQKAASNTDVLSGYSGSTTNGNGNSSSPAINASKLHTSASSVTVNLTNASSALSGLKLTFKGNLSIRLGEVTTWKLQAINSSSSVLNLTILVQPPMPTNQPVNQGTNYSSSNLLESKFNNSNNGISSPKKPIVYGPNSLYSIYNSLNVVSRGAVILNNDIRLGPLETNSVFETEIELIGVTRGVHNLDGIKIFDANTGDGLDFGKLVEVFVV</sequence>
<dbReference type="PANTHER" id="PTHR28159:SF1">
    <property type="entry name" value="TRAFFICKING PROTEIN PARTICLE COMPLEX II-SPECIFIC SUBUNIT 65"/>
    <property type="match status" value="1"/>
</dbReference>
<dbReference type="Pfam" id="PF12735">
    <property type="entry name" value="IgD3_Trs65"/>
    <property type="match status" value="1"/>
</dbReference>
<accession>A0ABP0EKP5</accession>
<dbReference type="InterPro" id="IPR055420">
    <property type="entry name" value="IgD3_Trs65"/>
</dbReference>
<keyword evidence="3" id="KW-1185">Reference proteome</keyword>
<dbReference type="InterPro" id="IPR024662">
    <property type="entry name" value="Trs65"/>
</dbReference>
<reference evidence="2 3" key="1">
    <citation type="submission" date="2024-01" db="EMBL/GenBank/DDBJ databases">
        <authorList>
            <consortium name="Genoscope - CEA"/>
            <person name="William W."/>
        </authorList>
    </citation>
    <scope>NUCLEOTIDE SEQUENCE [LARGE SCALE GENOMIC DNA]</scope>
    <source>
        <strain evidence="2 3">29B2s-10</strain>
    </source>
</reference>
<proteinExistence type="predicted"/>
<evidence type="ECO:0000313" key="3">
    <source>
        <dbReference type="Proteomes" id="UP001497600"/>
    </source>
</evidence>
<protein>
    <submittedName>
        <fullName evidence="2">Trafficking protein particle complex II-specific subunit 65</fullName>
    </submittedName>
</protein>